<dbReference type="Proteomes" id="UP000034215">
    <property type="component" value="Unassembled WGS sequence"/>
</dbReference>
<dbReference type="AlphaFoldDB" id="A0A0G0QYI4"/>
<evidence type="ECO:0000313" key="1">
    <source>
        <dbReference type="EMBL" id="KKR42506.1"/>
    </source>
</evidence>
<sequence length="261" mass="29299">MKARFLVILTAVLAVFVLSLIYINKNVMDQKSAVEIPVESMVSDEIPGQKEVNPSNVDPSLFITSTNINNKFFKLPVGRKLVYEGETLEDGTEKVEISISGETKDILGVKTLIYLDKVWLDDELIEETKDYLAQDIYGNVWYFGEDVNNYEDGELLDHEGAWLAGVDGAQPGIWIKSSHLTGDSYRQEYYKGKAEDMRDVSSIGEPVQIALGSYTDCVKMYDWTPLEPDAKEFKHYCSEVGAMVLETKPDTGESLELISIN</sequence>
<evidence type="ECO:0000313" key="2">
    <source>
        <dbReference type="Proteomes" id="UP000034215"/>
    </source>
</evidence>
<accession>A0A0G0QYI4</accession>
<comment type="caution">
    <text evidence="1">The sequence shown here is derived from an EMBL/GenBank/DDBJ whole genome shotgun (WGS) entry which is preliminary data.</text>
</comment>
<name>A0A0G0QYI4_9BACT</name>
<organism evidence="1 2">
    <name type="scientific">Candidatus Woesebacteria bacterium GW2011_GWB1_40_12</name>
    <dbReference type="NCBI Taxonomy" id="1618576"/>
    <lineage>
        <taxon>Bacteria</taxon>
        <taxon>Candidatus Woeseibacteriota</taxon>
    </lineage>
</organism>
<reference evidence="1 2" key="1">
    <citation type="journal article" date="2015" name="Nature">
        <title>rRNA introns, odd ribosomes, and small enigmatic genomes across a large radiation of phyla.</title>
        <authorList>
            <person name="Brown C.T."/>
            <person name="Hug L.A."/>
            <person name="Thomas B.C."/>
            <person name="Sharon I."/>
            <person name="Castelle C.J."/>
            <person name="Singh A."/>
            <person name="Wilkins M.J."/>
            <person name="Williams K.H."/>
            <person name="Banfield J.F."/>
        </authorList>
    </citation>
    <scope>NUCLEOTIDE SEQUENCE [LARGE SCALE GENOMIC DNA]</scope>
</reference>
<dbReference type="EMBL" id="LBYA01000021">
    <property type="protein sequence ID" value="KKR42506.1"/>
    <property type="molecule type" value="Genomic_DNA"/>
</dbReference>
<proteinExistence type="predicted"/>
<gene>
    <name evidence="1" type="ORF">UT76_C0021G0005</name>
</gene>
<protein>
    <submittedName>
        <fullName evidence="1">Uncharacterized protein</fullName>
    </submittedName>
</protein>